<dbReference type="EMBL" id="JBHSXL010000001">
    <property type="protein sequence ID" value="MFC6891176.1"/>
    <property type="molecule type" value="Genomic_DNA"/>
</dbReference>
<dbReference type="AlphaFoldDB" id="A0ABD5UWA2"/>
<evidence type="ECO:0000313" key="4">
    <source>
        <dbReference type="Proteomes" id="UP001596296"/>
    </source>
</evidence>
<dbReference type="Pfam" id="PF23924">
    <property type="entry name" value="DUF7263"/>
    <property type="match status" value="1"/>
</dbReference>
<dbReference type="RefSeq" id="WP_379739023.1">
    <property type="nucleotide sequence ID" value="NZ_JBHSVN010000001.1"/>
</dbReference>
<evidence type="ECO:0000256" key="1">
    <source>
        <dbReference type="SAM" id="MobiDB-lite"/>
    </source>
</evidence>
<protein>
    <submittedName>
        <fullName evidence="3">Uncharacterized protein</fullName>
    </submittedName>
</protein>
<feature type="region of interest" description="Disordered" evidence="1">
    <location>
        <begin position="1"/>
        <end position="45"/>
    </location>
</feature>
<organism evidence="3 4">
    <name type="scientific">Halopenitus salinus</name>
    <dbReference type="NCBI Taxonomy" id="1198295"/>
    <lineage>
        <taxon>Archaea</taxon>
        <taxon>Methanobacteriati</taxon>
        <taxon>Methanobacteriota</taxon>
        <taxon>Stenosarchaea group</taxon>
        <taxon>Halobacteria</taxon>
        <taxon>Halobacteriales</taxon>
        <taxon>Haloferacaceae</taxon>
        <taxon>Halopenitus</taxon>
    </lineage>
</organism>
<evidence type="ECO:0000313" key="3">
    <source>
        <dbReference type="EMBL" id="MFC6891176.1"/>
    </source>
</evidence>
<reference evidence="3 4" key="1">
    <citation type="journal article" date="2019" name="Int. J. Syst. Evol. Microbiol.">
        <title>The Global Catalogue of Microorganisms (GCM) 10K type strain sequencing project: providing services to taxonomists for standard genome sequencing and annotation.</title>
        <authorList>
            <consortium name="The Broad Institute Genomics Platform"/>
            <consortium name="The Broad Institute Genome Sequencing Center for Infectious Disease"/>
            <person name="Wu L."/>
            <person name="Ma J."/>
        </authorList>
    </citation>
    <scope>NUCLEOTIDE SEQUENCE [LARGE SCALE GENOMIC DNA]</scope>
    <source>
        <strain evidence="3 4">SKJ47</strain>
    </source>
</reference>
<dbReference type="Proteomes" id="UP001596296">
    <property type="component" value="Unassembled WGS sequence"/>
</dbReference>
<evidence type="ECO:0000256" key="2">
    <source>
        <dbReference type="SAM" id="Phobius"/>
    </source>
</evidence>
<gene>
    <name evidence="3" type="ORF">ACFQE9_00805</name>
</gene>
<feature type="transmembrane region" description="Helical" evidence="2">
    <location>
        <begin position="50"/>
        <end position="71"/>
    </location>
</feature>
<dbReference type="InterPro" id="IPR055687">
    <property type="entry name" value="DUF7263"/>
</dbReference>
<sequence length="277" mass="29629">MKRNGADDAMKREGIDDATKWKRNDDARRQIRNDDAGNSESDRKRAQANLPVVVVALVLLVSATGIALAAATDAREAAERDVVERSVAVSIADRLVAADGPTTRRRNVLDPERAESLTVDAVTEAVPETRDRAVRIRLRVRTDEDAGNEDAGNREMRTLVERGDVRGGTTVRRVASLAERSAASERVHVPENGTSMTTPSNATDATVRVVSGNVTTVRANARVVLHNPDGLAGVASVDLPRRARSTLAFEGLGVLEVAIATESRSAAIVEVTVGARE</sequence>
<proteinExistence type="predicted"/>
<keyword evidence="2" id="KW-0472">Membrane</keyword>
<name>A0ABD5UWA2_9EURY</name>
<accession>A0ABD5UWA2</accession>
<comment type="caution">
    <text evidence="3">The sequence shown here is derived from an EMBL/GenBank/DDBJ whole genome shotgun (WGS) entry which is preliminary data.</text>
</comment>
<keyword evidence="2" id="KW-1133">Transmembrane helix</keyword>
<keyword evidence="4" id="KW-1185">Reference proteome</keyword>
<keyword evidence="2" id="KW-0812">Transmembrane</keyword>